<proteinExistence type="predicted"/>
<organism evidence="3 4">
    <name type="scientific">Salegentibacter salegens</name>
    <dbReference type="NCBI Taxonomy" id="143223"/>
    <lineage>
        <taxon>Bacteria</taxon>
        <taxon>Pseudomonadati</taxon>
        <taxon>Bacteroidota</taxon>
        <taxon>Flavobacteriia</taxon>
        <taxon>Flavobacteriales</taxon>
        <taxon>Flavobacteriaceae</taxon>
        <taxon>Salegentibacter</taxon>
    </lineage>
</organism>
<dbReference type="STRING" id="143223.SAMN05878281_1595"/>
<evidence type="ECO:0000313" key="3">
    <source>
        <dbReference type="EMBL" id="SHM68788.1"/>
    </source>
</evidence>
<evidence type="ECO:0000256" key="1">
    <source>
        <dbReference type="SAM" id="SignalP"/>
    </source>
</evidence>
<dbReference type="SUPFAM" id="SSF51338">
    <property type="entry name" value="Composite domain of metallo-dependent hydrolases"/>
    <property type="match status" value="1"/>
</dbReference>
<dbReference type="Pfam" id="PF07969">
    <property type="entry name" value="Amidohydro_3"/>
    <property type="match status" value="1"/>
</dbReference>
<dbReference type="AlphaFoldDB" id="A0A1M7KTH6"/>
<dbReference type="SUPFAM" id="SSF51556">
    <property type="entry name" value="Metallo-dependent hydrolases"/>
    <property type="match status" value="1"/>
</dbReference>
<dbReference type="PANTHER" id="PTHR11647">
    <property type="entry name" value="HYDRANTOINASE/DIHYDROPYRIMIDINASE FAMILY MEMBER"/>
    <property type="match status" value="1"/>
</dbReference>
<name>A0A1M7KTH6_9FLAO</name>
<dbReference type="InterPro" id="IPR050378">
    <property type="entry name" value="Metallo-dep_Hydrolases_sf"/>
</dbReference>
<evidence type="ECO:0000259" key="2">
    <source>
        <dbReference type="Pfam" id="PF07969"/>
    </source>
</evidence>
<keyword evidence="4" id="KW-1185">Reference proteome</keyword>
<reference evidence="4" key="1">
    <citation type="submission" date="2016-11" db="EMBL/GenBank/DDBJ databases">
        <authorList>
            <person name="Varghese N."/>
            <person name="Submissions S."/>
        </authorList>
    </citation>
    <scope>NUCLEOTIDE SEQUENCE [LARGE SCALE GENOMIC DNA]</scope>
    <source>
        <strain evidence="4">ACAM 48</strain>
    </source>
</reference>
<dbReference type="EMBL" id="LT670848">
    <property type="protein sequence ID" value="SHM68788.1"/>
    <property type="molecule type" value="Genomic_DNA"/>
</dbReference>
<dbReference type="InterPro" id="IPR023100">
    <property type="entry name" value="D-aminoacylase_insert_dom_sf"/>
</dbReference>
<dbReference type="InterPro" id="IPR032466">
    <property type="entry name" value="Metal_Hydrolase"/>
</dbReference>
<dbReference type="Proteomes" id="UP000190235">
    <property type="component" value="Chromosome I"/>
</dbReference>
<dbReference type="CDD" id="cd01297">
    <property type="entry name" value="D-aminoacylase"/>
    <property type="match status" value="1"/>
</dbReference>
<feature type="domain" description="Amidohydrolase 3" evidence="2">
    <location>
        <begin position="71"/>
        <end position="507"/>
    </location>
</feature>
<feature type="signal peptide" evidence="1">
    <location>
        <begin position="1"/>
        <end position="24"/>
    </location>
</feature>
<sequence length="530" mass="58255">MNNLKFRLIIPLSFLLFLGQYTKAQDYDLIIRNGTVYNGLGDKPRIQDIGINQDKIVKLGDLTDKTAVTNIDANFKAVTPGFIDTHAHIENIRQLPTAESAMRQGVSLLIGGADGGGPDDFPSYVDKVSELKLGVNVGYQVGHNSVRERVLGTENRNPSEEELLQMQELVAQAMNHGAFGLSTGLTYVPGTYSETEEVIALAKVATKHGGFYSSHIRDESLGLIEAVSETIEIAEKADITVVLSHHKALGAGMWGASEKTLKMVDSANAAGLDVRLDQYPYTASSTGISALIPSWARAGGSDKFKDRLQDKKLRDSIEKGILYNIIHVRVGDELERLQFRKFDWKPELQGKTMVDWLEMENLEPTPANAVNLIIQAQKNGGAQMIYHVMHGEDVNRIMKHPKTMIASDGKLSQPGENHPHPRSYGSFPRVLGVYARDKKVLSLSEAIKKMTSMPADLLGLHNRGRIMEGCVADLVIFDPEKIKDMATFEEPHQYPLGIETVIINGQISLEGSELTGTTAGKLITSKNIKL</sequence>
<dbReference type="PANTHER" id="PTHR11647:SF1">
    <property type="entry name" value="COLLAPSIN RESPONSE MEDIATOR PROTEIN"/>
    <property type="match status" value="1"/>
</dbReference>
<dbReference type="GO" id="GO:0016811">
    <property type="term" value="F:hydrolase activity, acting on carbon-nitrogen (but not peptide) bonds, in linear amides"/>
    <property type="evidence" value="ECO:0007669"/>
    <property type="project" value="InterPro"/>
</dbReference>
<accession>A0A1M7KTH6</accession>
<dbReference type="OrthoDB" id="9775607at2"/>
<protein>
    <submittedName>
        <fullName evidence="3">N-acyl-D-amino-acid deacylase</fullName>
    </submittedName>
</protein>
<dbReference type="Gene3D" id="3.20.20.140">
    <property type="entry name" value="Metal-dependent hydrolases"/>
    <property type="match status" value="1"/>
</dbReference>
<dbReference type="InterPro" id="IPR011059">
    <property type="entry name" value="Metal-dep_hydrolase_composite"/>
</dbReference>
<dbReference type="Gene3D" id="2.30.40.10">
    <property type="entry name" value="Urease, subunit C, domain 1"/>
    <property type="match status" value="1"/>
</dbReference>
<gene>
    <name evidence="3" type="ORF">SAMN05878281_1595</name>
</gene>
<keyword evidence="1" id="KW-0732">Signal</keyword>
<dbReference type="Gene3D" id="3.30.1490.130">
    <property type="entry name" value="D-aminoacylase. Domain 3"/>
    <property type="match status" value="1"/>
</dbReference>
<dbReference type="InterPro" id="IPR013108">
    <property type="entry name" value="Amidohydro_3"/>
</dbReference>
<feature type="chain" id="PRO_5013201115" evidence="1">
    <location>
        <begin position="25"/>
        <end position="530"/>
    </location>
</feature>
<evidence type="ECO:0000313" key="4">
    <source>
        <dbReference type="Proteomes" id="UP000190235"/>
    </source>
</evidence>